<dbReference type="EMBL" id="LIAE01007182">
    <property type="protein sequence ID" value="PAV81391.1"/>
    <property type="molecule type" value="Genomic_DNA"/>
</dbReference>
<feature type="domain" description="K Homology" evidence="4">
    <location>
        <begin position="288"/>
        <end position="377"/>
    </location>
</feature>
<feature type="compositionally biased region" description="Basic and acidic residues" evidence="3">
    <location>
        <begin position="501"/>
        <end position="519"/>
    </location>
</feature>
<evidence type="ECO:0000313" key="6">
    <source>
        <dbReference type="Proteomes" id="UP000218231"/>
    </source>
</evidence>
<keyword evidence="6" id="KW-1185">Reference proteome</keyword>
<dbReference type="CDD" id="cd22403">
    <property type="entry name" value="KH-I_IGF2BP_rpt4"/>
    <property type="match status" value="1"/>
</dbReference>
<evidence type="ECO:0000259" key="4">
    <source>
        <dbReference type="SMART" id="SM00322"/>
    </source>
</evidence>
<feature type="domain" description="K Homology" evidence="4">
    <location>
        <begin position="462"/>
        <end position="589"/>
    </location>
</feature>
<dbReference type="InterPro" id="IPR004088">
    <property type="entry name" value="KH_dom_type_1"/>
</dbReference>
<dbReference type="OrthoDB" id="752362at2759"/>
<evidence type="ECO:0000256" key="3">
    <source>
        <dbReference type="SAM" id="MobiDB-lite"/>
    </source>
</evidence>
<dbReference type="Proteomes" id="UP000218231">
    <property type="component" value="Unassembled WGS sequence"/>
</dbReference>
<keyword evidence="1" id="KW-0677">Repeat</keyword>
<dbReference type="STRING" id="2018661.A0A2A2L549"/>
<evidence type="ECO:0000256" key="1">
    <source>
        <dbReference type="ARBA" id="ARBA00022737"/>
    </source>
</evidence>
<comment type="caution">
    <text evidence="5">The sequence shown here is derived from an EMBL/GenBank/DDBJ whole genome shotgun (WGS) entry which is preliminary data.</text>
</comment>
<dbReference type="Pfam" id="PF00013">
    <property type="entry name" value="KH_1"/>
    <property type="match status" value="4"/>
</dbReference>
<feature type="compositionally biased region" description="Low complexity" evidence="3">
    <location>
        <begin position="521"/>
        <end position="538"/>
    </location>
</feature>
<name>A0A2A2L549_9BILA</name>
<organism evidence="5 6">
    <name type="scientific">Diploscapter pachys</name>
    <dbReference type="NCBI Taxonomy" id="2018661"/>
    <lineage>
        <taxon>Eukaryota</taxon>
        <taxon>Metazoa</taxon>
        <taxon>Ecdysozoa</taxon>
        <taxon>Nematoda</taxon>
        <taxon>Chromadorea</taxon>
        <taxon>Rhabditida</taxon>
        <taxon>Rhabditina</taxon>
        <taxon>Rhabditomorpha</taxon>
        <taxon>Rhabditoidea</taxon>
        <taxon>Rhabditidae</taxon>
        <taxon>Diploscapter</taxon>
    </lineage>
</organism>
<accession>A0A2A2L549</accession>
<reference evidence="5 6" key="1">
    <citation type="journal article" date="2017" name="Curr. Biol.">
        <title>Genome architecture and evolution of a unichromosomal asexual nematode.</title>
        <authorList>
            <person name="Fradin H."/>
            <person name="Zegar C."/>
            <person name="Gutwein M."/>
            <person name="Lucas J."/>
            <person name="Kovtun M."/>
            <person name="Corcoran D."/>
            <person name="Baugh L.R."/>
            <person name="Kiontke K."/>
            <person name="Gunsalus K."/>
            <person name="Fitch D.H."/>
            <person name="Piano F."/>
        </authorList>
    </citation>
    <scope>NUCLEOTIDE SEQUENCE [LARGE SCALE GENOMIC DNA]</scope>
    <source>
        <strain evidence="5">PF1309</strain>
    </source>
</reference>
<keyword evidence="2" id="KW-0694">RNA-binding</keyword>
<dbReference type="PROSITE" id="PS50084">
    <property type="entry name" value="KH_TYPE_1"/>
    <property type="match status" value="4"/>
</dbReference>
<feature type="compositionally biased region" description="Basic and acidic residues" evidence="3">
    <location>
        <begin position="669"/>
        <end position="679"/>
    </location>
</feature>
<feature type="region of interest" description="Disordered" evidence="3">
    <location>
        <begin position="638"/>
        <end position="679"/>
    </location>
</feature>
<dbReference type="Gene3D" id="3.30.310.210">
    <property type="match status" value="1"/>
</dbReference>
<dbReference type="GO" id="GO:0003723">
    <property type="term" value="F:RNA binding"/>
    <property type="evidence" value="ECO:0007669"/>
    <property type="project" value="UniProtKB-UniRule"/>
</dbReference>
<gene>
    <name evidence="5" type="ORF">WR25_06856</name>
</gene>
<dbReference type="SMART" id="SM00322">
    <property type="entry name" value="KH"/>
    <property type="match status" value="4"/>
</dbReference>
<dbReference type="PANTHER" id="PTHR10288">
    <property type="entry name" value="KH DOMAIN CONTAINING RNA BINDING PROTEIN"/>
    <property type="match status" value="1"/>
</dbReference>
<feature type="domain" description="K Homology" evidence="4">
    <location>
        <begin position="599"/>
        <end position="705"/>
    </location>
</feature>
<protein>
    <recommendedName>
        <fullName evidence="4">K Homology domain-containing protein</fullName>
    </recommendedName>
</protein>
<dbReference type="AlphaFoldDB" id="A0A2A2L549"/>
<evidence type="ECO:0000313" key="5">
    <source>
        <dbReference type="EMBL" id="PAV81391.1"/>
    </source>
</evidence>
<dbReference type="InterPro" id="IPR004087">
    <property type="entry name" value="KH_dom"/>
</dbReference>
<feature type="domain" description="K Homology" evidence="4">
    <location>
        <begin position="202"/>
        <end position="275"/>
    </location>
</feature>
<dbReference type="SUPFAM" id="SSF54791">
    <property type="entry name" value="Eukaryotic type KH-domain (KH-domain type I)"/>
    <property type="match status" value="4"/>
</dbReference>
<dbReference type="Gene3D" id="3.30.1370.10">
    <property type="entry name" value="K Homology domain, type 1"/>
    <property type="match status" value="3"/>
</dbReference>
<dbReference type="InterPro" id="IPR036612">
    <property type="entry name" value="KH_dom_type_1_sf"/>
</dbReference>
<proteinExistence type="predicted"/>
<feature type="region of interest" description="Disordered" evidence="3">
    <location>
        <begin position="495"/>
        <end position="567"/>
    </location>
</feature>
<sequence length="804" mass="86907">MDPEMQGRDERWGMRVDTGTHNCSLFISHSLSLSSFSSLLSPFQTPILGYSFLILKTQLSFEHWQSIADSQPARQTRFTPSMDYYQQPRPQQASAAAPAPGYVYSQSANSTQMYYPQAMTTGHHHQQQPNAYAQPHYAMPTAGNAPTGIDYGTHFGAQAQNSMSAHGQANMNANAQRRPRGMQTTGAELQMHAPAPTPNNAQELPLRLIVDARHVGAIIGSGGSNIKEMSKDTKARITVDSHKSTRDGHGEKIVQIIGAPENITRACVRVLEVVQKELEKDENKESSGEVELKLRAANQLVGRLIGKQGATIKKIMQETGTNIFVSNKFLSEQQSRSEMGVLSPYEVALNLERTITVKGPSIDAVSQAESRISQKLRQSFETDLQQRVSGLRGQTEMRRGIQMQLGIGAAASGLPMLPGGMINPFSMDLAALSLAGRTGIMTQPHLGLAAAGLPSTNSNSNATKTLRMYVPNNMVGAIIGSKGTHIRNIMRNSGANVRVDGGGEKKEKDATVGGGKEEGSGEAAPAAPSKDSAATPPAQDTSNADQTKDSKTMNVTDSDKKPEDERLITITGTDIQVQRAQFFIFTRIAEQTGQLFEEVKLRSEVTVPSKLVGRIIGKGGQNVRELQRLTGASVKIPDEEVKNTAGNGEEEKKETAAGDASPNPTETNTAEKKEHAQKEEGTLVRIIGSYPATHHVQARIAQLAIEFNKMNMESTPGKRSAAGTNQAAGDNAGLKKSCYFKAKTFNVGRNINSTDSSSATLRTPRMAQIELAPALIRSPIPTQFPHSTFCTAFSIVIFIFDIIK</sequence>
<evidence type="ECO:0000256" key="2">
    <source>
        <dbReference type="PROSITE-ProRule" id="PRU00117"/>
    </source>
</evidence>
<feature type="compositionally biased region" description="Basic and acidic residues" evidence="3">
    <location>
        <begin position="546"/>
        <end position="567"/>
    </location>
</feature>